<protein>
    <submittedName>
        <fullName evidence="1">Uncharacterized protein</fullName>
    </submittedName>
</protein>
<sequence>MPDFVAAALASAVFCLAVIALNALTRLALQAHLAPDGFAENGFLQYGGALVLAGTTYRRGVRLPGQFVGD</sequence>
<gene>
    <name evidence="1" type="ORF">MPPM_3743</name>
</gene>
<evidence type="ECO:0000313" key="1">
    <source>
        <dbReference type="EMBL" id="BAU92348.1"/>
    </source>
</evidence>
<name>A0A169RA86_9HYPH</name>
<proteinExistence type="predicted"/>
<organism evidence="1 2">
    <name type="scientific">Methylorubrum populi</name>
    <dbReference type="NCBI Taxonomy" id="223967"/>
    <lineage>
        <taxon>Bacteria</taxon>
        <taxon>Pseudomonadati</taxon>
        <taxon>Pseudomonadota</taxon>
        <taxon>Alphaproteobacteria</taxon>
        <taxon>Hyphomicrobiales</taxon>
        <taxon>Methylobacteriaceae</taxon>
        <taxon>Methylorubrum</taxon>
    </lineage>
</organism>
<dbReference type="Proteomes" id="UP000218288">
    <property type="component" value="Chromosome"/>
</dbReference>
<reference evidence="1 2" key="1">
    <citation type="journal article" date="2016" name="Genome Announc.">
        <title>Complete Genome Sequence of Methylobacterium populi P-1M, Isolated from Pink-Pigmented Household Biofilm.</title>
        <authorList>
            <person name="Morohoshi T."/>
            <person name="Ikeda T."/>
        </authorList>
    </citation>
    <scope>NUCLEOTIDE SEQUENCE [LARGE SCALE GENOMIC DNA]</scope>
    <source>
        <strain evidence="1 2">P-1M</strain>
    </source>
</reference>
<dbReference type="OrthoDB" id="8005743at2"/>
<dbReference type="RefSeq" id="WP_096486313.1">
    <property type="nucleotide sequence ID" value="NZ_AP014809.1"/>
</dbReference>
<dbReference type="EMBL" id="AP014809">
    <property type="protein sequence ID" value="BAU92348.1"/>
    <property type="molecule type" value="Genomic_DNA"/>
</dbReference>
<dbReference type="AlphaFoldDB" id="A0A169RA86"/>
<accession>A0A169RA86</accession>
<evidence type="ECO:0000313" key="2">
    <source>
        <dbReference type="Proteomes" id="UP000218288"/>
    </source>
</evidence>